<dbReference type="Proteomes" id="UP000012046">
    <property type="component" value="Unassembled WGS sequence"/>
</dbReference>
<dbReference type="PRINTS" id="PR00039">
    <property type="entry name" value="HTHLYSR"/>
</dbReference>
<proteinExistence type="inferred from homology"/>
<dbReference type="Pfam" id="PF00126">
    <property type="entry name" value="HTH_1"/>
    <property type="match status" value="1"/>
</dbReference>
<keyword evidence="3" id="KW-0238">DNA-binding</keyword>
<dbReference type="InterPro" id="IPR000847">
    <property type="entry name" value="LysR_HTH_N"/>
</dbReference>
<evidence type="ECO:0000313" key="7">
    <source>
        <dbReference type="Proteomes" id="UP000012046"/>
    </source>
</evidence>
<keyword evidence="2" id="KW-0805">Transcription regulation</keyword>
<dbReference type="PANTHER" id="PTHR30126:SF91">
    <property type="entry name" value="LYSR FAMILY TRANSCRIPTIONAL REGULATOR"/>
    <property type="match status" value="1"/>
</dbReference>
<dbReference type="Gene3D" id="1.10.10.10">
    <property type="entry name" value="Winged helix-like DNA-binding domain superfamily/Winged helix DNA-binding domain"/>
    <property type="match status" value="1"/>
</dbReference>
<dbReference type="PROSITE" id="PS50931">
    <property type="entry name" value="HTH_LYSR"/>
    <property type="match status" value="1"/>
</dbReference>
<dbReference type="GO" id="GO:0003700">
    <property type="term" value="F:DNA-binding transcription factor activity"/>
    <property type="evidence" value="ECO:0007669"/>
    <property type="project" value="InterPro"/>
</dbReference>
<gene>
    <name evidence="6" type="ORF">AJE_15199</name>
</gene>
<name>H3ZI29_9ALTE</name>
<evidence type="ECO:0000259" key="5">
    <source>
        <dbReference type="PROSITE" id="PS50931"/>
    </source>
</evidence>
<comment type="similarity">
    <text evidence="1">Belongs to the LysR transcriptional regulatory family.</text>
</comment>
<dbReference type="SUPFAM" id="SSF53850">
    <property type="entry name" value="Periplasmic binding protein-like II"/>
    <property type="match status" value="1"/>
</dbReference>
<keyword evidence="4" id="KW-0804">Transcription</keyword>
<dbReference type="STRING" id="1129374.AJE_15199"/>
<dbReference type="InterPro" id="IPR005119">
    <property type="entry name" value="LysR_subst-bd"/>
</dbReference>
<dbReference type="InterPro" id="IPR036388">
    <property type="entry name" value="WH-like_DNA-bd_sf"/>
</dbReference>
<dbReference type="PANTHER" id="PTHR30126">
    <property type="entry name" value="HTH-TYPE TRANSCRIPTIONAL REGULATOR"/>
    <property type="match status" value="1"/>
</dbReference>
<dbReference type="CDD" id="cd05466">
    <property type="entry name" value="PBP2_LTTR_substrate"/>
    <property type="match status" value="1"/>
</dbReference>
<evidence type="ECO:0000313" key="6">
    <source>
        <dbReference type="EMBL" id="EHR39671.1"/>
    </source>
</evidence>
<evidence type="ECO:0000256" key="1">
    <source>
        <dbReference type="ARBA" id="ARBA00009437"/>
    </source>
</evidence>
<dbReference type="eggNOG" id="COG0583">
    <property type="taxonomic scope" value="Bacteria"/>
</dbReference>
<evidence type="ECO:0000256" key="4">
    <source>
        <dbReference type="ARBA" id="ARBA00023163"/>
    </source>
</evidence>
<evidence type="ECO:0000256" key="3">
    <source>
        <dbReference type="ARBA" id="ARBA00023125"/>
    </source>
</evidence>
<dbReference type="AlphaFoldDB" id="H3ZI29"/>
<organism evidence="6 7">
    <name type="scientific">Alishewanella jeotgali KCTC 22429</name>
    <dbReference type="NCBI Taxonomy" id="1129374"/>
    <lineage>
        <taxon>Bacteria</taxon>
        <taxon>Pseudomonadati</taxon>
        <taxon>Pseudomonadota</taxon>
        <taxon>Gammaproteobacteria</taxon>
        <taxon>Alteromonadales</taxon>
        <taxon>Alteromonadaceae</taxon>
        <taxon>Alishewanella</taxon>
    </lineage>
</organism>
<dbReference type="EMBL" id="AHTH01000049">
    <property type="protein sequence ID" value="EHR39671.1"/>
    <property type="molecule type" value="Genomic_DNA"/>
</dbReference>
<protein>
    <submittedName>
        <fullName evidence="6">LysR family transcriptional regulator</fullName>
    </submittedName>
</protein>
<evidence type="ECO:0000256" key="2">
    <source>
        <dbReference type="ARBA" id="ARBA00023015"/>
    </source>
</evidence>
<dbReference type="InterPro" id="IPR036390">
    <property type="entry name" value="WH_DNA-bd_sf"/>
</dbReference>
<feature type="domain" description="HTH lysR-type" evidence="5">
    <location>
        <begin position="2"/>
        <end position="59"/>
    </location>
</feature>
<dbReference type="Pfam" id="PF03466">
    <property type="entry name" value="LysR_substrate"/>
    <property type="match status" value="1"/>
</dbReference>
<comment type="caution">
    <text evidence="6">The sequence shown here is derived from an EMBL/GenBank/DDBJ whole genome shotgun (WGS) entry which is preliminary data.</text>
</comment>
<dbReference type="SUPFAM" id="SSF46785">
    <property type="entry name" value="Winged helix' DNA-binding domain"/>
    <property type="match status" value="1"/>
</dbReference>
<dbReference type="RefSeq" id="WP_008951586.1">
    <property type="nucleotide sequence ID" value="NZ_AHTH01000049.1"/>
</dbReference>
<reference evidence="6 7" key="1">
    <citation type="journal article" date="2012" name="J. Bacteriol.">
        <title>Genome Sequence of Extracellular-Protease-Producing Alishewanella jeotgali Isolated from Traditional Korean Fermented Seafood.</title>
        <authorList>
            <person name="Jung J."/>
            <person name="Chun J."/>
            <person name="Park W."/>
        </authorList>
    </citation>
    <scope>NUCLEOTIDE SEQUENCE [LARGE SCALE GENOMIC DNA]</scope>
    <source>
        <strain evidence="6 7">KCTC 22429</strain>
    </source>
</reference>
<dbReference type="GO" id="GO:0000976">
    <property type="term" value="F:transcription cis-regulatory region binding"/>
    <property type="evidence" value="ECO:0007669"/>
    <property type="project" value="TreeGrafter"/>
</dbReference>
<keyword evidence="7" id="KW-1185">Reference proteome</keyword>
<accession>H3ZI29</accession>
<dbReference type="FunFam" id="1.10.10.10:FF:000001">
    <property type="entry name" value="LysR family transcriptional regulator"/>
    <property type="match status" value="1"/>
</dbReference>
<dbReference type="PATRIC" id="fig|1129374.4.peg.3008"/>
<sequence length="297" mass="32984">MFSLEQLRIFVCAADEGSFSACARKLGKVQSAISHSISTLELDLNVELFDRSSRHPRLTPAGEHLLRSARGLLVQANELENTAKSIYQQQETRLTVAADDGLLLPQVFDTLKQVELQFPSVELELLSLPSTDIALEVAAGKLDLGVMFSEIEAIKPIDFCYVGHIDYIAVCHPEHALAALNRISLTDLLPHRQIAVRGRAQRESQLLLSIASKTWWCSSYSKVLALVNRNVGWAYLPRFMVAAQLTNGQLQTLPVSFDHVSWSVPVDLVFRRGAQHGPVVSYLIQQLQTVFATPKIN</sequence>
<dbReference type="Gene3D" id="3.40.190.290">
    <property type="match status" value="1"/>
</dbReference>